<dbReference type="InterPro" id="IPR036390">
    <property type="entry name" value="WH_DNA-bd_sf"/>
</dbReference>
<dbReference type="InterPro" id="IPR011991">
    <property type="entry name" value="ArsR-like_HTH"/>
</dbReference>
<dbReference type="GO" id="GO:0006355">
    <property type="term" value="P:regulation of DNA-templated transcription"/>
    <property type="evidence" value="ECO:0007669"/>
    <property type="project" value="UniProtKB-ARBA"/>
</dbReference>
<dbReference type="Pfam" id="PF13412">
    <property type="entry name" value="HTH_24"/>
    <property type="match status" value="1"/>
</dbReference>
<dbReference type="Proteomes" id="UP001196509">
    <property type="component" value="Unassembled WGS sequence"/>
</dbReference>
<evidence type="ECO:0000313" key="2">
    <source>
        <dbReference type="Proteomes" id="UP001196509"/>
    </source>
</evidence>
<comment type="caution">
    <text evidence="1">The sequence shown here is derived from an EMBL/GenBank/DDBJ whole genome shotgun (WGS) entry which is preliminary data.</text>
</comment>
<dbReference type="InterPro" id="IPR036388">
    <property type="entry name" value="WH-like_DNA-bd_sf"/>
</dbReference>
<evidence type="ECO:0000313" key="1">
    <source>
        <dbReference type="EMBL" id="MBW8636215.1"/>
    </source>
</evidence>
<dbReference type="CDD" id="cd00090">
    <property type="entry name" value="HTH_ARSR"/>
    <property type="match status" value="1"/>
</dbReference>
<protein>
    <submittedName>
        <fullName evidence="1">MarR family EPS-associated transcriptional regulator</fullName>
    </submittedName>
</protein>
<dbReference type="InterPro" id="IPR026433">
    <property type="entry name" value="MarR_EPS"/>
</dbReference>
<organism evidence="1 2">
    <name type="scientific">Flavimaribacter sediminis</name>
    <dbReference type="NCBI Taxonomy" id="2865987"/>
    <lineage>
        <taxon>Bacteria</taxon>
        <taxon>Pseudomonadati</taxon>
        <taxon>Pseudomonadota</taxon>
        <taxon>Alphaproteobacteria</taxon>
        <taxon>Hyphomicrobiales</taxon>
        <taxon>Rhizobiaceae</taxon>
        <taxon>Flavimaribacter</taxon>
    </lineage>
</organism>
<dbReference type="EMBL" id="JAICBX010000001">
    <property type="protein sequence ID" value="MBW8636215.1"/>
    <property type="molecule type" value="Genomic_DNA"/>
</dbReference>
<name>A0AAE3CYF8_9HYPH</name>
<gene>
    <name evidence="1" type="ORF">K1W69_03365</name>
</gene>
<proteinExistence type="predicted"/>
<dbReference type="AlphaFoldDB" id="A0AAE3CYF8"/>
<dbReference type="NCBIfam" id="TIGR04176">
    <property type="entry name" value="MarR_EPS"/>
    <property type="match status" value="1"/>
</dbReference>
<dbReference type="Gene3D" id="1.10.10.10">
    <property type="entry name" value="Winged helix-like DNA-binding domain superfamily/Winged helix DNA-binding domain"/>
    <property type="match status" value="1"/>
</dbReference>
<sequence>MAGQRSKLQEDVRFRILRLLQENPEISQRQLAEMLGISVGGVHYVLTMLVDKGMVKLGNFSAAKDKRRYAYLLTPRGISEKARLTRSFLKRKMDEYEVLKAEIASLQEEIDLGDDLAADTRNRSGR</sequence>
<keyword evidence="2" id="KW-1185">Reference proteome</keyword>
<accession>A0AAE3CYF8</accession>
<dbReference type="SUPFAM" id="SSF46785">
    <property type="entry name" value="Winged helix' DNA-binding domain"/>
    <property type="match status" value="1"/>
</dbReference>
<reference evidence="1" key="1">
    <citation type="submission" date="2021-08" db="EMBL/GenBank/DDBJ databases">
        <title>Hoeflea bacterium WL0058 sp. nov., isolated from the sediment.</title>
        <authorList>
            <person name="Wang L."/>
            <person name="Zhang D."/>
        </authorList>
    </citation>
    <scope>NUCLEOTIDE SEQUENCE</scope>
    <source>
        <strain evidence="1">WL0058</strain>
    </source>
</reference>